<name>A0A1C4XKV8_MICVI</name>
<dbReference type="RefSeq" id="WP_089007131.1">
    <property type="nucleotide sequence ID" value="NZ_LT607411.1"/>
</dbReference>
<keyword evidence="4" id="KW-1185">Reference proteome</keyword>
<evidence type="ECO:0000313" key="4">
    <source>
        <dbReference type="Proteomes" id="UP000198242"/>
    </source>
</evidence>
<dbReference type="SUPFAM" id="SSF52038">
    <property type="entry name" value="Barstar-related"/>
    <property type="match status" value="1"/>
</dbReference>
<dbReference type="Proteomes" id="UP000198242">
    <property type="component" value="Chromosome I"/>
</dbReference>
<dbReference type="AlphaFoldDB" id="A0A1C4XKV8"/>
<dbReference type="EMBL" id="LT607411">
    <property type="protein sequence ID" value="SCF09097.1"/>
    <property type="molecule type" value="Genomic_DNA"/>
</dbReference>
<evidence type="ECO:0000256" key="1">
    <source>
        <dbReference type="ARBA" id="ARBA00006845"/>
    </source>
</evidence>
<gene>
    <name evidence="3" type="ORF">GA0074695_3404</name>
</gene>
<organism evidence="3 4">
    <name type="scientific">Micromonospora viridifaciens</name>
    <dbReference type="NCBI Taxonomy" id="1881"/>
    <lineage>
        <taxon>Bacteria</taxon>
        <taxon>Bacillati</taxon>
        <taxon>Actinomycetota</taxon>
        <taxon>Actinomycetes</taxon>
        <taxon>Micromonosporales</taxon>
        <taxon>Micromonosporaceae</taxon>
        <taxon>Micromonospora</taxon>
    </lineage>
</organism>
<evidence type="ECO:0000259" key="2">
    <source>
        <dbReference type="Pfam" id="PF01337"/>
    </source>
</evidence>
<comment type="similarity">
    <text evidence="1">Belongs to the barstar family.</text>
</comment>
<evidence type="ECO:0000313" key="3">
    <source>
        <dbReference type="EMBL" id="SCF09097.1"/>
    </source>
</evidence>
<proteinExistence type="inferred from homology"/>
<feature type="domain" description="Barstar (barnase inhibitor)" evidence="2">
    <location>
        <begin position="26"/>
        <end position="102"/>
    </location>
</feature>
<dbReference type="Pfam" id="PF01337">
    <property type="entry name" value="Barstar"/>
    <property type="match status" value="1"/>
</dbReference>
<dbReference type="InterPro" id="IPR035905">
    <property type="entry name" value="Barstar-like_sf"/>
</dbReference>
<accession>A0A1C4XKV8</accession>
<reference evidence="4" key="1">
    <citation type="submission" date="2016-06" db="EMBL/GenBank/DDBJ databases">
        <authorList>
            <person name="Varghese N."/>
            <person name="Submissions Spin"/>
        </authorList>
    </citation>
    <scope>NUCLEOTIDE SEQUENCE [LARGE SCALE GENOMIC DNA]</scope>
    <source>
        <strain evidence="4">DSM 43909</strain>
    </source>
</reference>
<protein>
    <submittedName>
        <fullName evidence="3">Barstar (Barnase inhibitor)</fullName>
    </submittedName>
</protein>
<dbReference type="Gene3D" id="3.30.370.10">
    <property type="entry name" value="Barstar-like"/>
    <property type="match status" value="1"/>
</dbReference>
<sequence>MAAAQPHPPAWLTFDTGSPVHPDGVILAGAAARTRAGLFDALATALTLPDYFGRNWDALADVLADRLDAGPLTLVISDAGELLAEEPPGQLATLLAVLDTAAGGRSLRVLLRDHPDRLPALRHRVAAALGTRAAAPTSDRGA</sequence>
<dbReference type="InterPro" id="IPR000468">
    <property type="entry name" value="Barstar"/>
</dbReference>